<proteinExistence type="predicted"/>
<protein>
    <submittedName>
        <fullName evidence="2">Uncharacterized protein</fullName>
    </submittedName>
</protein>
<reference evidence="2 3" key="1">
    <citation type="submission" date="2018-05" db="EMBL/GenBank/DDBJ databases">
        <title>Chitinophaga sp. K3CV102501T nov., isolated from isolated from a monsoon evergreen broad-leaved forest soil.</title>
        <authorList>
            <person name="Lv Y."/>
        </authorList>
    </citation>
    <scope>NUCLEOTIDE SEQUENCE [LARGE SCALE GENOMIC DNA]</scope>
    <source>
        <strain evidence="2 3">GDMCC 1.1325</strain>
    </source>
</reference>
<sequence>MKAVAQNSETANTPRQRDSLFLAEMWASPEVIRLQELLDSQSNVRAHLFKPLAENLAAGIPDIVRNSRTNDSIGGNYGSNGTSEKITTEKKKSRRKH</sequence>
<name>A0A365Y2V7_9BACT</name>
<feature type="region of interest" description="Disordered" evidence="1">
    <location>
        <begin position="65"/>
        <end position="97"/>
    </location>
</feature>
<dbReference type="AlphaFoldDB" id="A0A365Y2V7"/>
<dbReference type="EMBL" id="QFFJ01000001">
    <property type="protein sequence ID" value="RBL92916.1"/>
    <property type="molecule type" value="Genomic_DNA"/>
</dbReference>
<dbReference type="Proteomes" id="UP000253410">
    <property type="component" value="Unassembled WGS sequence"/>
</dbReference>
<evidence type="ECO:0000256" key="1">
    <source>
        <dbReference type="SAM" id="MobiDB-lite"/>
    </source>
</evidence>
<keyword evidence="3" id="KW-1185">Reference proteome</keyword>
<comment type="caution">
    <text evidence="2">The sequence shown here is derived from an EMBL/GenBank/DDBJ whole genome shotgun (WGS) entry which is preliminary data.</text>
</comment>
<evidence type="ECO:0000313" key="2">
    <source>
        <dbReference type="EMBL" id="RBL92916.1"/>
    </source>
</evidence>
<evidence type="ECO:0000313" key="3">
    <source>
        <dbReference type="Proteomes" id="UP000253410"/>
    </source>
</evidence>
<gene>
    <name evidence="2" type="ORF">DF182_10170</name>
</gene>
<accession>A0A365Y2V7</accession>
<organism evidence="2 3">
    <name type="scientific">Chitinophaga flava</name>
    <dbReference type="NCBI Taxonomy" id="2259036"/>
    <lineage>
        <taxon>Bacteria</taxon>
        <taxon>Pseudomonadati</taxon>
        <taxon>Bacteroidota</taxon>
        <taxon>Chitinophagia</taxon>
        <taxon>Chitinophagales</taxon>
        <taxon>Chitinophagaceae</taxon>
        <taxon>Chitinophaga</taxon>
    </lineage>
</organism>